<dbReference type="EMBL" id="PVXQ01000051">
    <property type="protein sequence ID" value="PRR79975.1"/>
    <property type="molecule type" value="Genomic_DNA"/>
</dbReference>
<keyword evidence="2" id="KW-1185">Reference proteome</keyword>
<accession>A0A2T0B7Z7</accession>
<evidence type="ECO:0000313" key="1">
    <source>
        <dbReference type="EMBL" id="PRR79975.1"/>
    </source>
</evidence>
<name>A0A2T0B7Z7_9CLOT</name>
<dbReference type="RefSeq" id="WP_106061036.1">
    <property type="nucleotide sequence ID" value="NZ_PVXQ01000051.1"/>
</dbReference>
<sequence>MSDYKMDIRGYVGLSEFSNIYDYLGVVDKNDSFTMTVDTTNDTEINMINSMLKDNSFYISEEGYDVSGIYHISAYKIQ</sequence>
<proteinExistence type="predicted"/>
<gene>
    <name evidence="1" type="ORF">CLVI_31620</name>
</gene>
<organism evidence="1 2">
    <name type="scientific">Clostridium vincentii</name>
    <dbReference type="NCBI Taxonomy" id="52704"/>
    <lineage>
        <taxon>Bacteria</taxon>
        <taxon>Bacillati</taxon>
        <taxon>Bacillota</taxon>
        <taxon>Clostridia</taxon>
        <taxon>Eubacteriales</taxon>
        <taxon>Clostridiaceae</taxon>
        <taxon>Clostridium</taxon>
    </lineage>
</organism>
<evidence type="ECO:0000313" key="2">
    <source>
        <dbReference type="Proteomes" id="UP000239471"/>
    </source>
</evidence>
<protein>
    <submittedName>
        <fullName evidence="1">Uncharacterized protein</fullName>
    </submittedName>
</protein>
<comment type="caution">
    <text evidence="1">The sequence shown here is derived from an EMBL/GenBank/DDBJ whole genome shotgun (WGS) entry which is preliminary data.</text>
</comment>
<dbReference type="Proteomes" id="UP000239471">
    <property type="component" value="Unassembled WGS sequence"/>
</dbReference>
<dbReference type="OrthoDB" id="1935443at2"/>
<dbReference type="AlphaFoldDB" id="A0A2T0B7Z7"/>
<reference evidence="1 2" key="1">
    <citation type="submission" date="2018-03" db="EMBL/GenBank/DDBJ databases">
        <title>Genome sequence of Clostridium vincentii DSM 10228.</title>
        <authorList>
            <person name="Poehlein A."/>
            <person name="Daniel R."/>
        </authorList>
    </citation>
    <scope>NUCLEOTIDE SEQUENCE [LARGE SCALE GENOMIC DNA]</scope>
    <source>
        <strain evidence="1 2">DSM 10228</strain>
    </source>
</reference>